<keyword evidence="3 5" id="KW-1133">Transmembrane helix</keyword>
<dbReference type="Pfam" id="PF00335">
    <property type="entry name" value="Tetraspanin"/>
    <property type="match status" value="1"/>
</dbReference>
<dbReference type="InterPro" id="IPR018499">
    <property type="entry name" value="Tetraspanin/Peripherin"/>
</dbReference>
<dbReference type="GO" id="GO:0016020">
    <property type="term" value="C:membrane"/>
    <property type="evidence" value="ECO:0007669"/>
    <property type="project" value="UniProtKB-SubCell"/>
</dbReference>
<sequence length="288" mass="32666">MNTLIRFVKSLVKFSANLIAGVGLVIVCCGLFVLYNKVGIDYQELYHTNAEWLKTLQQYVFIILGVLIFLTGCAGVYGSRKNPKFQKSCLMCYQIGALTFFVLCTGLATFTLLYSDDVFGIECQGTAQFQKIDSQIHQAEQLLCSNPCQCYITQETYENNKEIFKGKNYTTQEDSQVKITQVQKCPSYQADQFTAAVSIMQAAESLLHCSGWCNPTKYYLFSDINDFDSFIGTSCFKETKDFVESTGRFMGFVLFGLGILFGMNLIMVILLCCTKEKDRRNDHLIYDY</sequence>
<evidence type="ECO:0008006" key="8">
    <source>
        <dbReference type="Google" id="ProtNLM"/>
    </source>
</evidence>
<dbReference type="EMBL" id="CAJJDP010000009">
    <property type="protein sequence ID" value="CAD8139348.1"/>
    <property type="molecule type" value="Genomic_DNA"/>
</dbReference>
<feature type="transmembrane region" description="Helical" evidence="5">
    <location>
        <begin position="12"/>
        <end position="36"/>
    </location>
</feature>
<comment type="subcellular location">
    <subcellularLocation>
        <location evidence="1">Membrane</location>
        <topology evidence="1">Multi-pass membrane protein</topology>
    </subcellularLocation>
</comment>
<feature type="transmembrane region" description="Helical" evidence="5">
    <location>
        <begin position="249"/>
        <end position="273"/>
    </location>
</feature>
<keyword evidence="4 5" id="KW-0472">Membrane</keyword>
<evidence type="ECO:0000256" key="5">
    <source>
        <dbReference type="SAM" id="Phobius"/>
    </source>
</evidence>
<keyword evidence="2 5" id="KW-0812">Transmembrane</keyword>
<evidence type="ECO:0000313" key="6">
    <source>
        <dbReference type="EMBL" id="CAD8139348.1"/>
    </source>
</evidence>
<evidence type="ECO:0000256" key="1">
    <source>
        <dbReference type="ARBA" id="ARBA00004141"/>
    </source>
</evidence>
<comment type="caution">
    <text evidence="6">The sequence shown here is derived from an EMBL/GenBank/DDBJ whole genome shotgun (WGS) entry which is preliminary data.</text>
</comment>
<organism evidence="6 7">
    <name type="scientific">Paramecium octaurelia</name>
    <dbReference type="NCBI Taxonomy" id="43137"/>
    <lineage>
        <taxon>Eukaryota</taxon>
        <taxon>Sar</taxon>
        <taxon>Alveolata</taxon>
        <taxon>Ciliophora</taxon>
        <taxon>Intramacronucleata</taxon>
        <taxon>Oligohymenophorea</taxon>
        <taxon>Peniculida</taxon>
        <taxon>Parameciidae</taxon>
        <taxon>Paramecium</taxon>
    </lineage>
</organism>
<feature type="transmembrane region" description="Helical" evidence="5">
    <location>
        <begin position="90"/>
        <end position="114"/>
    </location>
</feature>
<accession>A0A8S1SHJ4</accession>
<evidence type="ECO:0000313" key="7">
    <source>
        <dbReference type="Proteomes" id="UP000683925"/>
    </source>
</evidence>
<dbReference type="Proteomes" id="UP000683925">
    <property type="component" value="Unassembled WGS sequence"/>
</dbReference>
<proteinExistence type="predicted"/>
<dbReference type="OMA" id="HCSGWCN"/>
<feature type="transmembrane region" description="Helical" evidence="5">
    <location>
        <begin position="56"/>
        <end position="78"/>
    </location>
</feature>
<evidence type="ECO:0000256" key="4">
    <source>
        <dbReference type="ARBA" id="ARBA00023136"/>
    </source>
</evidence>
<name>A0A8S1SHJ4_PAROT</name>
<protein>
    <recommendedName>
        <fullName evidence="8">Tetraspanin family protein</fullName>
    </recommendedName>
</protein>
<reference evidence="6" key="1">
    <citation type="submission" date="2021-01" db="EMBL/GenBank/DDBJ databases">
        <authorList>
            <consortium name="Genoscope - CEA"/>
            <person name="William W."/>
        </authorList>
    </citation>
    <scope>NUCLEOTIDE SEQUENCE</scope>
</reference>
<evidence type="ECO:0000256" key="3">
    <source>
        <dbReference type="ARBA" id="ARBA00022989"/>
    </source>
</evidence>
<gene>
    <name evidence="6" type="ORF">POCTA_138.1.T0100382</name>
</gene>
<evidence type="ECO:0000256" key="2">
    <source>
        <dbReference type="ARBA" id="ARBA00022692"/>
    </source>
</evidence>
<dbReference type="AlphaFoldDB" id="A0A8S1SHJ4"/>
<keyword evidence="7" id="KW-1185">Reference proteome</keyword>
<dbReference type="OrthoDB" id="301669at2759"/>